<dbReference type="AlphaFoldDB" id="A0AAC9N7E0"/>
<dbReference type="SUPFAM" id="SSF51004">
    <property type="entry name" value="C-terminal (heme d1) domain of cytochrome cd1-nitrite reductase"/>
    <property type="match status" value="1"/>
</dbReference>
<dbReference type="Proteomes" id="UP000175968">
    <property type="component" value="Chromosome"/>
</dbReference>
<feature type="signal peptide" evidence="3">
    <location>
        <begin position="1"/>
        <end position="21"/>
    </location>
</feature>
<evidence type="ECO:0000256" key="3">
    <source>
        <dbReference type="SAM" id="SignalP"/>
    </source>
</evidence>
<dbReference type="InterPro" id="IPR017850">
    <property type="entry name" value="Alkaline_phosphatase_core_sf"/>
</dbReference>
<dbReference type="Pfam" id="PF04185">
    <property type="entry name" value="Phosphoesterase"/>
    <property type="match status" value="1"/>
</dbReference>
<dbReference type="SUPFAM" id="SSF53649">
    <property type="entry name" value="Alkaline phosphatase-like"/>
    <property type="match status" value="1"/>
</dbReference>
<evidence type="ECO:0000256" key="2">
    <source>
        <dbReference type="ARBA" id="ARBA00022801"/>
    </source>
</evidence>
<keyword evidence="6" id="KW-1185">Reference proteome</keyword>
<dbReference type="EMBL" id="CP017479">
    <property type="protein sequence ID" value="AOW10273.1"/>
    <property type="molecule type" value="Genomic_DNA"/>
</dbReference>
<accession>A0AAC9N7E0</accession>
<dbReference type="PANTHER" id="PTHR47197:SF3">
    <property type="entry name" value="DIHYDRO-HEME D1 DEHYDROGENASE"/>
    <property type="match status" value="1"/>
</dbReference>
<keyword evidence="2" id="KW-0378">Hydrolase</keyword>
<dbReference type="GO" id="GO:0016788">
    <property type="term" value="F:hydrolase activity, acting on ester bonds"/>
    <property type="evidence" value="ECO:0007669"/>
    <property type="project" value="InterPro"/>
</dbReference>
<dbReference type="Gene3D" id="3.40.720.10">
    <property type="entry name" value="Alkaline Phosphatase, subunit A"/>
    <property type="match status" value="1"/>
</dbReference>
<evidence type="ECO:0000313" key="5">
    <source>
        <dbReference type="EMBL" id="AOW10273.1"/>
    </source>
</evidence>
<proteinExistence type="predicted"/>
<reference evidence="5 6" key="1">
    <citation type="submission" date="2016-10" db="EMBL/GenBank/DDBJ databases">
        <title>Flavobacterium gilvum sp. nov., isolated from stream water.</title>
        <authorList>
            <person name="Shin S.-K."/>
            <person name="Cho Y.-J."/>
            <person name="Yi H."/>
        </authorList>
    </citation>
    <scope>NUCLEOTIDE SEQUENCE [LARGE SCALE GENOMIC DNA]</scope>
    <source>
        <strain evidence="5 6">EM1308</strain>
    </source>
</reference>
<dbReference type="KEGG" id="fgl:EM308_12585"/>
<dbReference type="Pfam" id="PF21783">
    <property type="entry name" value="YNCE"/>
    <property type="match status" value="1"/>
</dbReference>
<evidence type="ECO:0000259" key="4">
    <source>
        <dbReference type="Pfam" id="PF21783"/>
    </source>
</evidence>
<keyword evidence="1 3" id="KW-0732">Signal</keyword>
<dbReference type="RefSeq" id="WP_035636899.1">
    <property type="nucleotide sequence ID" value="NZ_CP017479.1"/>
</dbReference>
<dbReference type="InterPro" id="IPR015943">
    <property type="entry name" value="WD40/YVTN_repeat-like_dom_sf"/>
</dbReference>
<organism evidence="5 6">
    <name type="scientific">Flavobacterium gilvum</name>
    <dbReference type="NCBI Taxonomy" id="1492737"/>
    <lineage>
        <taxon>Bacteria</taxon>
        <taxon>Pseudomonadati</taxon>
        <taxon>Bacteroidota</taxon>
        <taxon>Flavobacteriia</taxon>
        <taxon>Flavobacteriales</taxon>
        <taxon>Flavobacteriaceae</taxon>
        <taxon>Flavobacterium</taxon>
    </lineage>
</organism>
<dbReference type="InterPro" id="IPR007312">
    <property type="entry name" value="Phosphoesterase"/>
</dbReference>
<evidence type="ECO:0000313" key="6">
    <source>
        <dbReference type="Proteomes" id="UP000175968"/>
    </source>
</evidence>
<protein>
    <recommendedName>
        <fullName evidence="4">YNCE-like beta-propeller domain-containing protein</fullName>
    </recommendedName>
</protein>
<sequence>MVNRFSILAFISLFCSFGLLAQSHSQKETKTVLLPNGWSITNVGRSLPLGDLPLNIAVSTSKKRIAVTNNGLGKHYIQLIDTKSERQIDSIIIPSSWYGLKFSSNDKKLYASGGNDNVILRYDLIGNKLKLNDTITLGKKWPNRISPAGFDIDEKNQLLYVVTKDNNSLYVVDLKTKKIKKQLPLGGEGFTCVLSPDLKELYVSCWGCEKLLIYDTAKEEFAASIGVGSHPNEILLTKKGDFIFVANSNDNSVSVIERKTRKVVETLNAALYPDAPAGSTTNSLAFSGNEKQLYIANADNNCLAVFDVSQPGKSKSLGFVPTGWYPTNVKIVNKKIFVTNAKGFVPLTNFQAPTPYTQGYDLKYRQEDASKPKSVHSIGELFKGALSIIDQPSKDLLAAYTKMVYQNSPYSKEKELKAHNDVGNPVPMKVGDVSPIKYVFYVIKENRTYDQVMGDVKEGNGDPSLVMFGEKVTPNQHKLAKDFVLLDNFYVDAEVSADGHAWTLGAYATDYLEKMWPTCYGRAWDYPGEGRRAIANNKAGYIWDACKRANISYRSYGEFIIAKKPTISVLQNNYCKTFNSWDELAEKDVNRFEQWKKDFDSLVAIKKVPQFNTVRFPNDHTEGLRKGRPTPNAHVADNDLATGLLVEYLSKSPIWNECLVLIVEDDAQSGTDHVDAHRSTAFLAGPYVKRNFVDHTMYSSTSFLRTIELILGLAPLSQHDAGSTPLWNSFTHVPDFSPFKSVPSNIDLKEVNVAMNKWQQKSETFDFSKVDAVPDLEFTELLWHAIKGDAVAFPGPRRAAFVRLSERKDDDD</sequence>
<dbReference type="InterPro" id="IPR051200">
    <property type="entry name" value="Host-pathogen_enzymatic-act"/>
</dbReference>
<dbReference type="Gene3D" id="2.130.10.10">
    <property type="entry name" value="YVTN repeat-like/Quinoprotein amine dehydrogenase"/>
    <property type="match status" value="2"/>
</dbReference>
<feature type="chain" id="PRO_5042055403" description="YNCE-like beta-propeller domain-containing protein" evidence="3">
    <location>
        <begin position="22"/>
        <end position="812"/>
    </location>
</feature>
<dbReference type="PANTHER" id="PTHR47197">
    <property type="entry name" value="PROTEIN NIRF"/>
    <property type="match status" value="1"/>
</dbReference>
<feature type="domain" description="YNCE-like beta-propeller" evidence="4">
    <location>
        <begin position="25"/>
        <end position="309"/>
    </location>
</feature>
<gene>
    <name evidence="5" type="ORF">EM308_12585</name>
</gene>
<evidence type="ECO:0000256" key="1">
    <source>
        <dbReference type="ARBA" id="ARBA00022729"/>
    </source>
</evidence>
<name>A0AAC9N7E0_9FLAO</name>
<dbReference type="InterPro" id="IPR048433">
    <property type="entry name" value="YNCE-like_beta-prop"/>
</dbReference>
<dbReference type="InterPro" id="IPR011048">
    <property type="entry name" value="Haem_d1_sf"/>
</dbReference>